<proteinExistence type="predicted"/>
<organism evidence="1">
    <name type="scientific">Anguilla anguilla</name>
    <name type="common">European freshwater eel</name>
    <name type="synonym">Muraena anguilla</name>
    <dbReference type="NCBI Taxonomy" id="7936"/>
    <lineage>
        <taxon>Eukaryota</taxon>
        <taxon>Metazoa</taxon>
        <taxon>Chordata</taxon>
        <taxon>Craniata</taxon>
        <taxon>Vertebrata</taxon>
        <taxon>Euteleostomi</taxon>
        <taxon>Actinopterygii</taxon>
        <taxon>Neopterygii</taxon>
        <taxon>Teleostei</taxon>
        <taxon>Anguilliformes</taxon>
        <taxon>Anguillidae</taxon>
        <taxon>Anguilla</taxon>
    </lineage>
</organism>
<reference evidence="1" key="2">
    <citation type="journal article" date="2015" name="Fish Shellfish Immunol.">
        <title>Early steps in the European eel (Anguilla anguilla)-Vibrio vulnificus interaction in the gills: Role of the RtxA13 toxin.</title>
        <authorList>
            <person name="Callol A."/>
            <person name="Pajuelo D."/>
            <person name="Ebbesson L."/>
            <person name="Teles M."/>
            <person name="MacKenzie S."/>
            <person name="Amaro C."/>
        </authorList>
    </citation>
    <scope>NUCLEOTIDE SEQUENCE</scope>
</reference>
<reference evidence="1" key="1">
    <citation type="submission" date="2014-11" db="EMBL/GenBank/DDBJ databases">
        <authorList>
            <person name="Amaro Gonzalez C."/>
        </authorList>
    </citation>
    <scope>NUCLEOTIDE SEQUENCE</scope>
</reference>
<accession>A0A0E9SVW7</accession>
<name>A0A0E9SVW7_ANGAN</name>
<dbReference type="AlphaFoldDB" id="A0A0E9SVW7"/>
<sequence length="50" mass="5677">MVCPSICLLISQIMSISETFAFPRTNRHIILFIQSTPSMQGVHWPQLSCL</sequence>
<evidence type="ECO:0000313" key="1">
    <source>
        <dbReference type="EMBL" id="JAH45387.1"/>
    </source>
</evidence>
<protein>
    <submittedName>
        <fullName evidence="1">Uncharacterized protein</fullName>
    </submittedName>
</protein>
<dbReference type="EMBL" id="GBXM01063190">
    <property type="protein sequence ID" value="JAH45387.1"/>
    <property type="molecule type" value="Transcribed_RNA"/>
</dbReference>